<protein>
    <submittedName>
        <fullName evidence="1">Uncharacterized protein</fullName>
    </submittedName>
</protein>
<reference evidence="1" key="1">
    <citation type="submission" date="2020-01" db="EMBL/GenBank/DDBJ databases">
        <title>Genome sequence of Kobresia littledalei, the first chromosome-level genome in the family Cyperaceae.</title>
        <authorList>
            <person name="Qu G."/>
        </authorList>
    </citation>
    <scope>NUCLEOTIDE SEQUENCE</scope>
    <source>
        <strain evidence="1">C.B.Clarke</strain>
        <tissue evidence="1">Leaf</tissue>
    </source>
</reference>
<name>A0A833QDF6_9POAL</name>
<accession>A0A833QDF6</accession>
<keyword evidence="2" id="KW-1185">Reference proteome</keyword>
<evidence type="ECO:0000313" key="2">
    <source>
        <dbReference type="Proteomes" id="UP000623129"/>
    </source>
</evidence>
<dbReference type="EMBL" id="SWLB01000025">
    <property type="protein sequence ID" value="KAF3322160.1"/>
    <property type="molecule type" value="Genomic_DNA"/>
</dbReference>
<organism evidence="1 2">
    <name type="scientific">Carex littledalei</name>
    <dbReference type="NCBI Taxonomy" id="544730"/>
    <lineage>
        <taxon>Eukaryota</taxon>
        <taxon>Viridiplantae</taxon>
        <taxon>Streptophyta</taxon>
        <taxon>Embryophyta</taxon>
        <taxon>Tracheophyta</taxon>
        <taxon>Spermatophyta</taxon>
        <taxon>Magnoliopsida</taxon>
        <taxon>Liliopsida</taxon>
        <taxon>Poales</taxon>
        <taxon>Cyperaceae</taxon>
        <taxon>Cyperoideae</taxon>
        <taxon>Cariceae</taxon>
        <taxon>Carex</taxon>
        <taxon>Carex subgen. Euthyceras</taxon>
    </lineage>
</organism>
<evidence type="ECO:0000313" key="1">
    <source>
        <dbReference type="EMBL" id="KAF3322160.1"/>
    </source>
</evidence>
<dbReference type="AlphaFoldDB" id="A0A833QDF6"/>
<gene>
    <name evidence="1" type="ORF">FCM35_KLT13301</name>
</gene>
<proteinExistence type="predicted"/>
<sequence>MEVWTYYVPIKVQTRIGQTLLIRGNSVTQTWFRSSAACAGGAKGKRLWATRFIAVLWHVRKHRNEAIFRGFVIPPTILASKIAEEMGLWV</sequence>
<comment type="caution">
    <text evidence="1">The sequence shown here is derived from an EMBL/GenBank/DDBJ whole genome shotgun (WGS) entry which is preliminary data.</text>
</comment>
<dbReference type="Proteomes" id="UP000623129">
    <property type="component" value="Unassembled WGS sequence"/>
</dbReference>